<comment type="similarity">
    <text evidence="1 4">Belongs to the DegT/DnrJ/EryC1 family.</text>
</comment>
<evidence type="ECO:0000313" key="6">
    <source>
        <dbReference type="Proteomes" id="UP000646365"/>
    </source>
</evidence>
<dbReference type="RefSeq" id="WP_189047001.1">
    <property type="nucleotide sequence ID" value="NZ_BMJQ01000007.1"/>
</dbReference>
<feature type="modified residue" description="N6-(pyridoxal phosphate)lysine" evidence="3">
    <location>
        <position position="202"/>
    </location>
</feature>
<proteinExistence type="inferred from homology"/>
<dbReference type="Pfam" id="PF01041">
    <property type="entry name" value="DegT_DnrJ_EryC1"/>
    <property type="match status" value="1"/>
</dbReference>
<dbReference type="PIRSF" id="PIRSF000390">
    <property type="entry name" value="PLP_StrS"/>
    <property type="match status" value="1"/>
</dbReference>
<gene>
    <name evidence="5" type="ORF">GCM10011611_29400</name>
</gene>
<sequence length="416" mass="44499">MSVADSAERFLPYGRQAIDDTDIAAVVEVLKGDYLTTGPKVAAFEAALAAKLGARFAVSNSSGTAALHLACLALGLGPGDAAIVPSVTFLATANAVRMVGADVVFADVDPDNGLMRPEDLEAAFARADAAGLKVRAVFPVHLAGQCADMTSLSALARRRGAAVVEDACHAIGAYHACGDGAAAAVGSCRLSDMAILSFHPVKTVAAGEGGAVTTNDPALARRLERLRAHGMVRDGAEFENADMAFDETGRANPWYYEMPEIGWNYRLSDIHAALALSQLERLDGFVETRRALARRYDDLLAPLAPRIEPIRRSRFSMPAWHLYSVLIDFTGAGTERAQVMNRLRAQGIGTQVHYIPVHRQPYYRKLNPGLVLPGAERYYARTLSLPLFVGMTPADVKRIVARLNDAVGVSAVREAS</sequence>
<protein>
    <submittedName>
        <fullName evidence="5">UDP-4-amino-4,6-dideoxy-N-acetyl-beta-L-altrosamine transaminase</fullName>
    </submittedName>
</protein>
<accession>A0A8J3E2I1</accession>
<dbReference type="PANTHER" id="PTHR30244">
    <property type="entry name" value="TRANSAMINASE"/>
    <property type="match status" value="1"/>
</dbReference>
<reference evidence="5" key="2">
    <citation type="submission" date="2020-09" db="EMBL/GenBank/DDBJ databases">
        <authorList>
            <person name="Sun Q."/>
            <person name="Zhou Y."/>
        </authorList>
    </citation>
    <scope>NUCLEOTIDE SEQUENCE</scope>
    <source>
        <strain evidence="5">CGMCC 1.15725</strain>
    </source>
</reference>
<evidence type="ECO:0000256" key="3">
    <source>
        <dbReference type="PIRSR" id="PIRSR000390-2"/>
    </source>
</evidence>
<dbReference type="Gene3D" id="3.90.1150.10">
    <property type="entry name" value="Aspartate Aminotransferase, domain 1"/>
    <property type="match status" value="1"/>
</dbReference>
<evidence type="ECO:0000313" key="5">
    <source>
        <dbReference type="EMBL" id="GGF21460.1"/>
    </source>
</evidence>
<reference evidence="5" key="1">
    <citation type="journal article" date="2014" name="Int. J. Syst. Evol. Microbiol.">
        <title>Complete genome sequence of Corynebacterium casei LMG S-19264T (=DSM 44701T), isolated from a smear-ripened cheese.</title>
        <authorList>
            <consortium name="US DOE Joint Genome Institute (JGI-PGF)"/>
            <person name="Walter F."/>
            <person name="Albersmeier A."/>
            <person name="Kalinowski J."/>
            <person name="Ruckert C."/>
        </authorList>
    </citation>
    <scope>NUCLEOTIDE SEQUENCE</scope>
    <source>
        <strain evidence="5">CGMCC 1.15725</strain>
    </source>
</reference>
<dbReference type="InterPro" id="IPR015424">
    <property type="entry name" value="PyrdxlP-dep_Trfase"/>
</dbReference>
<dbReference type="GO" id="GO:0008483">
    <property type="term" value="F:transaminase activity"/>
    <property type="evidence" value="ECO:0007669"/>
    <property type="project" value="TreeGrafter"/>
</dbReference>
<dbReference type="InterPro" id="IPR015421">
    <property type="entry name" value="PyrdxlP-dep_Trfase_major"/>
</dbReference>
<dbReference type="Gene3D" id="3.40.640.10">
    <property type="entry name" value="Type I PLP-dependent aspartate aminotransferase-like (Major domain)"/>
    <property type="match status" value="1"/>
</dbReference>
<dbReference type="NCBIfam" id="TIGR03588">
    <property type="entry name" value="PseC"/>
    <property type="match status" value="1"/>
</dbReference>
<dbReference type="CDD" id="cd00616">
    <property type="entry name" value="AHBA_syn"/>
    <property type="match status" value="1"/>
</dbReference>
<feature type="active site" description="Proton acceptor" evidence="2">
    <location>
        <position position="202"/>
    </location>
</feature>
<dbReference type="InterPro" id="IPR000653">
    <property type="entry name" value="DegT/StrS_aminotransferase"/>
</dbReference>
<dbReference type="SUPFAM" id="SSF53383">
    <property type="entry name" value="PLP-dependent transferases"/>
    <property type="match status" value="1"/>
</dbReference>
<comment type="caution">
    <text evidence="5">The sequence shown here is derived from an EMBL/GenBank/DDBJ whole genome shotgun (WGS) entry which is preliminary data.</text>
</comment>
<organism evidence="5 6">
    <name type="scientific">Aliidongia dinghuensis</name>
    <dbReference type="NCBI Taxonomy" id="1867774"/>
    <lineage>
        <taxon>Bacteria</taxon>
        <taxon>Pseudomonadati</taxon>
        <taxon>Pseudomonadota</taxon>
        <taxon>Alphaproteobacteria</taxon>
        <taxon>Rhodospirillales</taxon>
        <taxon>Dongiaceae</taxon>
        <taxon>Aliidongia</taxon>
    </lineage>
</organism>
<dbReference type="AlphaFoldDB" id="A0A8J3E2I1"/>
<evidence type="ECO:0000256" key="4">
    <source>
        <dbReference type="RuleBase" id="RU004508"/>
    </source>
</evidence>
<dbReference type="Proteomes" id="UP000646365">
    <property type="component" value="Unassembled WGS sequence"/>
</dbReference>
<dbReference type="InterPro" id="IPR020026">
    <property type="entry name" value="PseC"/>
</dbReference>
<keyword evidence="6" id="KW-1185">Reference proteome</keyword>
<dbReference type="PANTHER" id="PTHR30244:SF34">
    <property type="entry name" value="DTDP-4-AMINO-4,6-DIDEOXYGALACTOSE TRANSAMINASE"/>
    <property type="match status" value="1"/>
</dbReference>
<name>A0A8J3E2I1_9PROT</name>
<dbReference type="InterPro" id="IPR015422">
    <property type="entry name" value="PyrdxlP-dep_Trfase_small"/>
</dbReference>
<dbReference type="GO" id="GO:0030170">
    <property type="term" value="F:pyridoxal phosphate binding"/>
    <property type="evidence" value="ECO:0007669"/>
    <property type="project" value="TreeGrafter"/>
</dbReference>
<dbReference type="GO" id="GO:0000271">
    <property type="term" value="P:polysaccharide biosynthetic process"/>
    <property type="evidence" value="ECO:0007669"/>
    <property type="project" value="TreeGrafter"/>
</dbReference>
<evidence type="ECO:0000256" key="1">
    <source>
        <dbReference type="ARBA" id="ARBA00037999"/>
    </source>
</evidence>
<dbReference type="EMBL" id="BMJQ01000007">
    <property type="protein sequence ID" value="GGF21460.1"/>
    <property type="molecule type" value="Genomic_DNA"/>
</dbReference>
<keyword evidence="3 4" id="KW-0663">Pyridoxal phosphate</keyword>
<evidence type="ECO:0000256" key="2">
    <source>
        <dbReference type="PIRSR" id="PIRSR000390-1"/>
    </source>
</evidence>